<dbReference type="PANTHER" id="PTHR48218">
    <property type="entry name" value="F-BOX DOMAIN CONTAINING PROTEIN"/>
    <property type="match status" value="1"/>
</dbReference>
<dbReference type="AlphaFoldDB" id="A0A7S0MX94"/>
<dbReference type="InterPro" id="IPR036047">
    <property type="entry name" value="F-box-like_dom_sf"/>
</dbReference>
<evidence type="ECO:0008006" key="2">
    <source>
        <dbReference type="Google" id="ProtNLM"/>
    </source>
</evidence>
<dbReference type="Gene3D" id="1.20.1280.50">
    <property type="match status" value="1"/>
</dbReference>
<sequence length="228" mass="26326">MTAAMHSEITFNVFEQIADHKTLSLCRRVNKQWNRISSLNCVWEDKCRKLWSKKVYVPERYRILLAQGKAQEALKGSILDSRRSAITIEEFSGMPFFFRFKRAAGRYWTDMDPYWQNDEPICMKFNQNGPIDGLPEVQWKFAVEAGATCLACRSSQINVSVKDTSVLVYEVLRHSNWGFIIQNQWVLYASFPFNQEDDRLLDEFLLPTRRAPPPPPAHTAVVGDSAVD</sequence>
<evidence type="ECO:0000313" key="1">
    <source>
        <dbReference type="EMBL" id="CAD8653992.1"/>
    </source>
</evidence>
<dbReference type="EMBL" id="HBEZ01051920">
    <property type="protein sequence ID" value="CAD8653992.1"/>
    <property type="molecule type" value="Transcribed_RNA"/>
</dbReference>
<protein>
    <recommendedName>
        <fullName evidence="2">F-box domain-containing protein</fullName>
    </recommendedName>
</protein>
<organism evidence="1">
    <name type="scientific">Cryptomonas curvata</name>
    <dbReference type="NCBI Taxonomy" id="233186"/>
    <lineage>
        <taxon>Eukaryota</taxon>
        <taxon>Cryptophyceae</taxon>
        <taxon>Cryptomonadales</taxon>
        <taxon>Cryptomonadaceae</taxon>
        <taxon>Cryptomonas</taxon>
    </lineage>
</organism>
<proteinExistence type="predicted"/>
<accession>A0A7S0MX94</accession>
<dbReference type="PANTHER" id="PTHR48218:SF3">
    <property type="entry name" value="OS07G0170800 PROTEIN"/>
    <property type="match status" value="1"/>
</dbReference>
<name>A0A7S0MX94_9CRYP</name>
<reference evidence="1" key="1">
    <citation type="submission" date="2021-01" db="EMBL/GenBank/DDBJ databases">
        <authorList>
            <person name="Corre E."/>
            <person name="Pelletier E."/>
            <person name="Niang G."/>
            <person name="Scheremetjew M."/>
            <person name="Finn R."/>
            <person name="Kale V."/>
            <person name="Holt S."/>
            <person name="Cochrane G."/>
            <person name="Meng A."/>
            <person name="Brown T."/>
            <person name="Cohen L."/>
        </authorList>
    </citation>
    <scope>NUCLEOTIDE SEQUENCE</scope>
    <source>
        <strain evidence="1">CCAP979/52</strain>
    </source>
</reference>
<dbReference type="SUPFAM" id="SSF81383">
    <property type="entry name" value="F-box domain"/>
    <property type="match status" value="1"/>
</dbReference>
<gene>
    <name evidence="1" type="ORF">CCUR1050_LOCUS28455</name>
</gene>